<evidence type="ECO:0000256" key="3">
    <source>
        <dbReference type="PROSITE-ProRule" id="PRU00175"/>
    </source>
</evidence>
<accession>A0A9P1J1G3</accession>
<sequence>MITNMDFARCATCLEDYDDSSHRPCIGFCGHSLCLKCQIRIVSCPLCKRKNAFFGTVINYQLLDACLAIRQIVNEKKPETTPEKKSPNRSRSVNKRHCETPNISQQVVNATRRNRRTALETAVDKTQQREIENGWISQHIPAPDMRRRDRSNRRLSERMVFGDHIPPPCHYRAFYAVPPDNFAAVPSTFTRIFFGRSCFEI</sequence>
<dbReference type="SUPFAM" id="SSF57850">
    <property type="entry name" value="RING/U-box"/>
    <property type="match status" value="1"/>
</dbReference>
<keyword evidence="1 3" id="KW-0863">Zinc-finger</keyword>
<dbReference type="InterPro" id="IPR013083">
    <property type="entry name" value="Znf_RING/FYVE/PHD"/>
</dbReference>
<dbReference type="OrthoDB" id="252722at2759"/>
<evidence type="ECO:0000256" key="4">
    <source>
        <dbReference type="SAM" id="MobiDB-lite"/>
    </source>
</evidence>
<dbReference type="EMBL" id="CANHGI010000006">
    <property type="protein sequence ID" value="CAI5455148.1"/>
    <property type="molecule type" value="Genomic_DNA"/>
</dbReference>
<evidence type="ECO:0000313" key="7">
    <source>
        <dbReference type="Proteomes" id="UP001152747"/>
    </source>
</evidence>
<comment type="caution">
    <text evidence="6">The sequence shown here is derived from an EMBL/GenBank/DDBJ whole genome shotgun (WGS) entry which is preliminary data.</text>
</comment>
<name>A0A9P1J1G3_9PELO</name>
<organism evidence="6 7">
    <name type="scientific">Caenorhabditis angaria</name>
    <dbReference type="NCBI Taxonomy" id="860376"/>
    <lineage>
        <taxon>Eukaryota</taxon>
        <taxon>Metazoa</taxon>
        <taxon>Ecdysozoa</taxon>
        <taxon>Nematoda</taxon>
        <taxon>Chromadorea</taxon>
        <taxon>Rhabditida</taxon>
        <taxon>Rhabditina</taxon>
        <taxon>Rhabditomorpha</taxon>
        <taxon>Rhabditoidea</taxon>
        <taxon>Rhabditidae</taxon>
        <taxon>Peloderinae</taxon>
        <taxon>Caenorhabditis</taxon>
    </lineage>
</organism>
<evidence type="ECO:0000256" key="2">
    <source>
        <dbReference type="ARBA" id="ARBA00022833"/>
    </source>
</evidence>
<evidence type="ECO:0000313" key="6">
    <source>
        <dbReference type="EMBL" id="CAI5455148.1"/>
    </source>
</evidence>
<dbReference type="Gene3D" id="3.30.40.10">
    <property type="entry name" value="Zinc/RING finger domain, C3HC4 (zinc finger)"/>
    <property type="match status" value="1"/>
</dbReference>
<feature type="domain" description="RING-type" evidence="5">
    <location>
        <begin position="10"/>
        <end position="48"/>
    </location>
</feature>
<feature type="compositionally biased region" description="Basic and acidic residues" evidence="4">
    <location>
        <begin position="77"/>
        <end position="86"/>
    </location>
</feature>
<feature type="region of interest" description="Disordered" evidence="4">
    <location>
        <begin position="77"/>
        <end position="98"/>
    </location>
</feature>
<keyword evidence="7" id="KW-1185">Reference proteome</keyword>
<gene>
    <name evidence="6" type="ORF">CAMP_LOCUS17785</name>
</gene>
<protein>
    <recommendedName>
        <fullName evidence="5">RING-type domain-containing protein</fullName>
    </recommendedName>
</protein>
<reference evidence="6" key="1">
    <citation type="submission" date="2022-11" db="EMBL/GenBank/DDBJ databases">
        <authorList>
            <person name="Kikuchi T."/>
        </authorList>
    </citation>
    <scope>NUCLEOTIDE SEQUENCE</scope>
    <source>
        <strain evidence="6">PS1010</strain>
    </source>
</reference>
<dbReference type="GO" id="GO:0008270">
    <property type="term" value="F:zinc ion binding"/>
    <property type="evidence" value="ECO:0007669"/>
    <property type="project" value="UniProtKB-KW"/>
</dbReference>
<dbReference type="PROSITE" id="PS50089">
    <property type="entry name" value="ZF_RING_2"/>
    <property type="match status" value="1"/>
</dbReference>
<keyword evidence="2" id="KW-0862">Zinc</keyword>
<evidence type="ECO:0000259" key="5">
    <source>
        <dbReference type="PROSITE" id="PS50089"/>
    </source>
</evidence>
<dbReference type="InterPro" id="IPR001841">
    <property type="entry name" value="Znf_RING"/>
</dbReference>
<dbReference type="Proteomes" id="UP001152747">
    <property type="component" value="Unassembled WGS sequence"/>
</dbReference>
<proteinExistence type="predicted"/>
<keyword evidence="1 3" id="KW-0479">Metal-binding</keyword>
<dbReference type="AlphaFoldDB" id="A0A9P1J1G3"/>
<evidence type="ECO:0000256" key="1">
    <source>
        <dbReference type="ARBA" id="ARBA00022771"/>
    </source>
</evidence>